<proteinExistence type="predicted"/>
<dbReference type="KEGG" id="cann:19989089"/>
<evidence type="ECO:0000313" key="1">
    <source>
        <dbReference type="EMBL" id="AIG89974.1"/>
    </source>
</evidence>
<dbReference type="AlphaFoldDB" id="A0A075VXA7"/>
<dbReference type="RefSeq" id="YP_009049754.1">
    <property type="nucleotide sequence ID" value="NC_024624.1"/>
</dbReference>
<name>A0A075VXA7_CAPAN</name>
<gene>
    <name evidence="2" type="primary">orf104d</name>
</gene>
<accession>A0A075VXA7</accession>
<dbReference type="GeneID" id="19989089"/>
<reference evidence="2" key="2">
    <citation type="submission" date="2014-05" db="EMBL/GenBank/DDBJ databases">
        <title>Capsicum annuum strain Jeju mitochondrial DNA, complete genome.</title>
        <authorList>
            <person name="Jo Y.D."/>
            <person name="Choi Y."/>
            <person name="Kim D.-H."/>
            <person name="Kim B.-D."/>
            <person name="Kang B.-C."/>
        </authorList>
    </citation>
    <scope>NUCLEOTIDE SEQUENCE</scope>
</reference>
<evidence type="ECO:0000313" key="2">
    <source>
        <dbReference type="EMBL" id="AIG90112.1"/>
    </source>
</evidence>
<accession>A0A1U8QD13</accession>
<dbReference type="EMBL" id="KJ865409">
    <property type="protein sequence ID" value="AIG89974.1"/>
    <property type="molecule type" value="Genomic_DNA"/>
</dbReference>
<keyword evidence="2" id="KW-0496">Mitochondrion</keyword>
<reference evidence="1" key="1">
    <citation type="journal article" date="2014" name="BMC Genomics">
        <title>Extensive structural variations between mitochondrial genomes of CMS and normal peppers (Capsicum annuum L.) revealed by complete nucleotide sequencing.</title>
        <authorList>
            <person name="Jo Y.D."/>
            <person name="Choi Y."/>
            <person name="Kim D.H."/>
            <person name="Kim B.D."/>
            <person name="Kang B.C."/>
        </authorList>
    </citation>
    <scope>NUCLEOTIDE SEQUENCE</scope>
</reference>
<protein>
    <submittedName>
        <fullName evidence="2">Uncharacterized protein</fullName>
    </submittedName>
</protein>
<geneLocation type="mitochondrion" evidence="2"/>
<sequence>MSPRCYKALGLTFSSALYESTYGMRQDMTLYAMALRERHRRIPLLGRPSSSGSLTFHVCAFDHILCPLEGSCSILFHWIQGFRSLTARSQWNWEKRKKWSEELR</sequence>
<dbReference type="OrthoDB" id="10280270at2759"/>
<organism evidence="2">
    <name type="scientific">Capsicum annuum</name>
    <name type="common">Capsicum pepper</name>
    <dbReference type="NCBI Taxonomy" id="4072"/>
    <lineage>
        <taxon>Eukaryota</taxon>
        <taxon>Viridiplantae</taxon>
        <taxon>Streptophyta</taxon>
        <taxon>Embryophyta</taxon>
        <taxon>Tracheophyta</taxon>
        <taxon>Spermatophyta</taxon>
        <taxon>Magnoliopsida</taxon>
        <taxon>eudicotyledons</taxon>
        <taxon>Gunneridae</taxon>
        <taxon>Pentapetalae</taxon>
        <taxon>asterids</taxon>
        <taxon>lamiids</taxon>
        <taxon>Solanales</taxon>
        <taxon>Solanaceae</taxon>
        <taxon>Solanoideae</taxon>
        <taxon>Capsiceae</taxon>
        <taxon>Capsicum</taxon>
    </lineage>
</organism>
<dbReference type="EMBL" id="KJ865410">
    <property type="protein sequence ID" value="AIG90112.1"/>
    <property type="molecule type" value="Genomic_DNA"/>
</dbReference>